<dbReference type="InterPro" id="IPR052514">
    <property type="entry name" value="SAM-dependent_MTase"/>
</dbReference>
<dbReference type="GO" id="GO:0032259">
    <property type="term" value="P:methylation"/>
    <property type="evidence" value="ECO:0007669"/>
    <property type="project" value="UniProtKB-KW"/>
</dbReference>
<keyword evidence="3" id="KW-1185">Reference proteome</keyword>
<dbReference type="Gene3D" id="3.40.50.150">
    <property type="entry name" value="Vaccinia Virus protein VP39"/>
    <property type="match status" value="1"/>
</dbReference>
<keyword evidence="2" id="KW-0489">Methyltransferase</keyword>
<dbReference type="Pfam" id="PF05050">
    <property type="entry name" value="Methyltransf_21"/>
    <property type="match status" value="1"/>
</dbReference>
<dbReference type="InterPro" id="IPR006342">
    <property type="entry name" value="FkbM_mtfrase"/>
</dbReference>
<dbReference type="GO" id="GO:0008168">
    <property type="term" value="F:methyltransferase activity"/>
    <property type="evidence" value="ECO:0007669"/>
    <property type="project" value="UniProtKB-KW"/>
</dbReference>
<dbReference type="EC" id="2.1.1.-" evidence="2"/>
<sequence>MNSTATNDNSYVNYLQNLLPSVADQTLEKIAHILDQTSWDEPNNAADWNNIAVVAMAEAEQSEDLTMRSMYLEMAFDALNNALEIDKHPIFSAHLALIHSWIGEKSKALEIAYNAFINAVHYAYNVSIENNNYLIYLSVNQRKIAINDQKCLEKILSENIFQQVLVLLSEIISSSQIAFYTPVSERFLYLANQTLPNLVNLSLKIGIANLMSRKIEGILYLQQARKLQPDYAPILQSLYLAHRDLQQVTLADYWLKTASDFYQFNASSPEWKWTQLPLDSLFTYLPFESNLIMAVEPSLKSIVTSVLLTEQDWFEKEMEFWRSYIQPGMTIIDVGANVGVYTFSAALKVGNTGRVLAVEPFSGCVRCLQETSRINELPWVKVCVGAASDKNSTVKLLLHAANELNEVVSDDTIDIAAGTFEEVPSFTLDSLVEQENIQQVDFLKMDAEGHEMAVLAGSKQLINQFKPVILYENIAGSQGSNIEVAKYLESIGYQLFYYQPFIQKLIPVNSPENFQQLNFIAVSPEKISMFNI</sequence>
<dbReference type="EMBL" id="CP150886">
    <property type="protein sequence ID" value="WZB89795.1"/>
    <property type="molecule type" value="Genomic_DNA"/>
</dbReference>
<evidence type="ECO:0000259" key="1">
    <source>
        <dbReference type="Pfam" id="PF05050"/>
    </source>
</evidence>
<protein>
    <submittedName>
        <fullName evidence="2">FkbM family methyltransferase</fullName>
        <ecNumber evidence="2">2.1.1.-</ecNumber>
    </submittedName>
</protein>
<dbReference type="Proteomes" id="UP001483337">
    <property type="component" value="Chromosome"/>
</dbReference>
<dbReference type="PANTHER" id="PTHR34203:SF15">
    <property type="entry name" value="SLL1173 PROTEIN"/>
    <property type="match status" value="1"/>
</dbReference>
<keyword evidence="2" id="KW-0808">Transferase</keyword>
<dbReference type="InterPro" id="IPR029063">
    <property type="entry name" value="SAM-dependent_MTases_sf"/>
</dbReference>
<organism evidence="2 3">
    <name type="scientific">Okeanomitos corallinicola TIOX110</name>
    <dbReference type="NCBI Taxonomy" id="3133117"/>
    <lineage>
        <taxon>Bacteria</taxon>
        <taxon>Bacillati</taxon>
        <taxon>Cyanobacteriota</taxon>
        <taxon>Cyanophyceae</taxon>
        <taxon>Nostocales</taxon>
        <taxon>Aphanizomenonaceae</taxon>
        <taxon>Okeanomitos</taxon>
    </lineage>
</organism>
<evidence type="ECO:0000313" key="2">
    <source>
        <dbReference type="EMBL" id="WZB89795.1"/>
    </source>
</evidence>
<accession>A0ABZ2UY17</accession>
<proteinExistence type="predicted"/>
<evidence type="ECO:0000313" key="3">
    <source>
        <dbReference type="Proteomes" id="UP001483337"/>
    </source>
</evidence>
<name>A0ABZ2UY17_9CYAN</name>
<feature type="domain" description="Methyltransferase FkbM" evidence="1">
    <location>
        <begin position="333"/>
        <end position="495"/>
    </location>
</feature>
<dbReference type="RefSeq" id="WP_353932689.1">
    <property type="nucleotide sequence ID" value="NZ_CP150886.1"/>
</dbReference>
<dbReference type="SUPFAM" id="SSF53335">
    <property type="entry name" value="S-adenosyl-L-methionine-dependent methyltransferases"/>
    <property type="match status" value="1"/>
</dbReference>
<reference evidence="2 3" key="1">
    <citation type="submission" date="2024-04" db="EMBL/GenBank/DDBJ databases">
        <title>Okeanomitos corallinicola gen. &amp; sp. nov. (Nostocales, Cyanobacteria), a new toxic marine heterocyst-forming cyanobacterium from a coral reef.</title>
        <authorList>
            <person name="Li H."/>
            <person name="Li R."/>
            <person name="Kang J."/>
            <person name="Hii K.S."/>
            <person name="Mohamed H.F."/>
            <person name="Xu X."/>
            <person name="Luo Z."/>
        </authorList>
    </citation>
    <scope>NUCLEOTIDE SEQUENCE [LARGE SCALE GENOMIC DNA]</scope>
    <source>
        <strain evidence="2 3">TIOX110</strain>
    </source>
</reference>
<dbReference type="PANTHER" id="PTHR34203">
    <property type="entry name" value="METHYLTRANSFERASE, FKBM FAMILY PROTEIN"/>
    <property type="match status" value="1"/>
</dbReference>
<gene>
    <name evidence="2" type="ORF">WJM97_08915</name>
</gene>
<dbReference type="NCBIfam" id="TIGR01444">
    <property type="entry name" value="fkbM_fam"/>
    <property type="match status" value="1"/>
</dbReference>